<keyword evidence="3" id="KW-1185">Reference proteome</keyword>
<dbReference type="Proteomes" id="UP000344571">
    <property type="component" value="Chromosome"/>
</dbReference>
<feature type="region of interest" description="Disordered" evidence="1">
    <location>
        <begin position="85"/>
        <end position="105"/>
    </location>
</feature>
<proteinExistence type="predicted"/>
<organism evidence="2 3">
    <name type="scientific">Halopseudomonas pelagia</name>
    <dbReference type="NCBI Taxonomy" id="553151"/>
    <lineage>
        <taxon>Bacteria</taxon>
        <taxon>Pseudomonadati</taxon>
        <taxon>Pseudomonadota</taxon>
        <taxon>Gammaproteobacteria</taxon>
        <taxon>Pseudomonadales</taxon>
        <taxon>Pseudomonadaceae</taxon>
        <taxon>Halopseudomonas</taxon>
    </lineage>
</organism>
<evidence type="ECO:0000313" key="3">
    <source>
        <dbReference type="Proteomes" id="UP000344571"/>
    </source>
</evidence>
<gene>
    <name evidence="2" type="ORF">EAO82_05905</name>
</gene>
<accession>A0ABX6CN78</accession>
<protein>
    <submittedName>
        <fullName evidence="2">Uncharacterized protein</fullName>
    </submittedName>
</protein>
<sequence length="105" mass="11528">MICLTLMTYRSMPRTASILHQRQTAPSRHSREGGNPSGLGTNRITWPYPRLFRPLILAKAGIHSEVAYHQLWVKSKGQMVSRLRGNDGVGAGMTVGGRDVGVGQE</sequence>
<feature type="region of interest" description="Disordered" evidence="1">
    <location>
        <begin position="19"/>
        <end position="40"/>
    </location>
</feature>
<evidence type="ECO:0000256" key="1">
    <source>
        <dbReference type="SAM" id="MobiDB-lite"/>
    </source>
</evidence>
<feature type="compositionally biased region" description="Gly residues" evidence="1">
    <location>
        <begin position="87"/>
        <end position="105"/>
    </location>
</feature>
<dbReference type="EMBL" id="CP033116">
    <property type="protein sequence ID" value="QFY55933.1"/>
    <property type="molecule type" value="Genomic_DNA"/>
</dbReference>
<name>A0ABX6CN78_9GAMM</name>
<evidence type="ECO:0000313" key="2">
    <source>
        <dbReference type="EMBL" id="QFY55933.1"/>
    </source>
</evidence>
<reference evidence="2 3" key="1">
    <citation type="submission" date="2018-10" db="EMBL/GenBank/DDBJ databases">
        <title>Complete genome sequence of Pseudomonas pelagia strain Kongs-67.</title>
        <authorList>
            <person name="Sinha R.K."/>
            <person name="Krishnan K."/>
        </authorList>
    </citation>
    <scope>NUCLEOTIDE SEQUENCE [LARGE SCALE GENOMIC DNA]</scope>
    <source>
        <strain evidence="2 3">Kongs-67</strain>
    </source>
</reference>